<proteinExistence type="inferred from homology"/>
<comment type="similarity">
    <text evidence="3">Belongs to the CotF family.</text>
</comment>
<sequence length="169" mass="19372">MVGGLGLAESERKEHLAWHETMEMHELIAFQANHLMAFKMMIDDVKDAKLRVLYEDAIYAMEINLKDLLGYYPMAPAFVRHMGDSTDMTRFYAGHLLGFCKTSVRSYAIGITETSTPSLRLTLKKQLNAAIDLHARVFHYMLDRGYYPSYDLPKLLENDMKNANKALSM</sequence>
<dbReference type="PANTHER" id="PTHR39183">
    <property type="entry name" value="SPORE COAT PROTEIN F-LIKE PROTEIN YHCQ"/>
    <property type="match status" value="1"/>
</dbReference>
<evidence type="ECO:0000256" key="3">
    <source>
        <dbReference type="ARBA" id="ARBA00024344"/>
    </source>
</evidence>
<reference evidence="4 7" key="2">
    <citation type="submission" date="2022-05" db="EMBL/GenBank/DDBJ databases">
        <title>Genome Sequencing of Bee-Associated Microbes.</title>
        <authorList>
            <person name="Dunlap C."/>
        </authorList>
    </citation>
    <scope>NUCLEOTIDE SEQUENCE [LARGE SCALE GENOMIC DNA]</scope>
    <source>
        <strain evidence="4 7">NRRL B-14613</strain>
    </source>
</reference>
<protein>
    <submittedName>
        <fullName evidence="5">Spore coat protein</fullName>
    </submittedName>
</protein>
<evidence type="ECO:0000313" key="7">
    <source>
        <dbReference type="Proteomes" id="UP001209276"/>
    </source>
</evidence>
<gene>
    <name evidence="5" type="ORF">FLT43_18435</name>
    <name evidence="4" type="ORF">M5W83_13370</name>
</gene>
<dbReference type="Pfam" id="PF07875">
    <property type="entry name" value="Coat_F"/>
    <property type="match status" value="1"/>
</dbReference>
<evidence type="ECO:0000256" key="1">
    <source>
        <dbReference type="ARBA" id="ARBA00022969"/>
    </source>
</evidence>
<evidence type="ECO:0000313" key="4">
    <source>
        <dbReference type="EMBL" id="MCY9608132.1"/>
    </source>
</evidence>
<keyword evidence="7" id="KW-1185">Reference proteome</keyword>
<dbReference type="GO" id="GO:0030435">
    <property type="term" value="P:sporulation resulting in formation of a cellular spore"/>
    <property type="evidence" value="ECO:0007669"/>
    <property type="project" value="UniProtKB-KW"/>
</dbReference>
<accession>A0AAP9J1R4</accession>
<name>A0AAP9J1R4_PANTH</name>
<evidence type="ECO:0000256" key="2">
    <source>
        <dbReference type="ARBA" id="ARBA00024325"/>
    </source>
</evidence>
<dbReference type="InterPro" id="IPR012347">
    <property type="entry name" value="Ferritin-like"/>
</dbReference>
<dbReference type="EMBL" id="JAMDMM010000024">
    <property type="protein sequence ID" value="MCY9608132.1"/>
    <property type="molecule type" value="Genomic_DNA"/>
</dbReference>
<dbReference type="Proteomes" id="UP000315377">
    <property type="component" value="Chromosome"/>
</dbReference>
<dbReference type="Proteomes" id="UP001209276">
    <property type="component" value="Unassembled WGS sequence"/>
</dbReference>
<evidence type="ECO:0000313" key="5">
    <source>
        <dbReference type="EMBL" id="QDM45231.1"/>
    </source>
</evidence>
<reference evidence="5 6" key="1">
    <citation type="submission" date="2019-07" db="EMBL/GenBank/DDBJ databases">
        <title>Paenibacillus thiaminolyticus NRRL B-4156.</title>
        <authorList>
            <person name="Hehnly C."/>
            <person name="Zhang L."/>
        </authorList>
    </citation>
    <scope>NUCLEOTIDE SEQUENCE [LARGE SCALE GENOMIC DNA]</scope>
    <source>
        <strain evidence="5 6">NRRL B-4156</strain>
    </source>
</reference>
<dbReference type="EMBL" id="CP041405">
    <property type="protein sequence ID" value="QDM45231.1"/>
    <property type="molecule type" value="Genomic_DNA"/>
</dbReference>
<dbReference type="InterPro" id="IPR012851">
    <property type="entry name" value="Spore_coat_CotF-like"/>
</dbReference>
<keyword evidence="5" id="KW-0946">Virion</keyword>
<dbReference type="GeneID" id="76997941"/>
<dbReference type="RefSeq" id="WP_127510933.1">
    <property type="nucleotide sequence ID" value="NZ_CABMNB010000020.1"/>
</dbReference>
<organism evidence="5 6">
    <name type="scientific">Paenibacillus thiaminolyticus</name>
    <name type="common">Bacillus thiaminolyticus</name>
    <dbReference type="NCBI Taxonomy" id="49283"/>
    <lineage>
        <taxon>Bacteria</taxon>
        <taxon>Bacillati</taxon>
        <taxon>Bacillota</taxon>
        <taxon>Bacilli</taxon>
        <taxon>Bacillales</taxon>
        <taxon>Paenibacillaceae</taxon>
        <taxon>Paenibacillus</taxon>
    </lineage>
</organism>
<keyword evidence="1" id="KW-0749">Sporulation</keyword>
<evidence type="ECO:0000313" key="6">
    <source>
        <dbReference type="Proteomes" id="UP000315377"/>
    </source>
</evidence>
<dbReference type="AlphaFoldDB" id="A0AAP9J1R4"/>
<dbReference type="Gene3D" id="1.20.1260.10">
    <property type="match status" value="1"/>
</dbReference>
<keyword evidence="5" id="KW-0167">Capsid protein</keyword>
<dbReference type="PANTHER" id="PTHR39183:SF1">
    <property type="entry name" value="SPORE COAT PROTEIN F-LIKE PROTEIN YHCQ"/>
    <property type="match status" value="1"/>
</dbReference>
<comment type="subcellular location">
    <subcellularLocation>
        <location evidence="2">Spore coat</location>
    </subcellularLocation>
</comment>